<dbReference type="Pfam" id="PF07731">
    <property type="entry name" value="Cu-oxidase_2"/>
    <property type="match status" value="1"/>
</dbReference>
<evidence type="ECO:0000313" key="8">
    <source>
        <dbReference type="EMBL" id="KKY17919.1"/>
    </source>
</evidence>
<dbReference type="PROSITE" id="PS00080">
    <property type="entry name" value="MULTICOPPER_OXIDASE2"/>
    <property type="match status" value="1"/>
</dbReference>
<proteinExistence type="inferred from homology"/>
<keyword evidence="4" id="KW-0186">Copper</keyword>
<dbReference type="InterPro" id="IPR017762">
    <property type="entry name" value="Multicopper_oxidase_fun"/>
</dbReference>
<dbReference type="Pfam" id="PF07732">
    <property type="entry name" value="Cu-oxidase_3"/>
    <property type="match status" value="1"/>
</dbReference>
<organism evidence="8 9">
    <name type="scientific">Phaeomoniella chlamydospora</name>
    <name type="common">Phaeoacremonium chlamydosporum</name>
    <dbReference type="NCBI Taxonomy" id="158046"/>
    <lineage>
        <taxon>Eukaryota</taxon>
        <taxon>Fungi</taxon>
        <taxon>Dikarya</taxon>
        <taxon>Ascomycota</taxon>
        <taxon>Pezizomycotina</taxon>
        <taxon>Eurotiomycetes</taxon>
        <taxon>Chaetothyriomycetidae</taxon>
        <taxon>Phaeomoniellales</taxon>
        <taxon>Phaeomoniellaceae</taxon>
        <taxon>Phaeomoniella</taxon>
    </lineage>
</organism>
<dbReference type="InterPro" id="IPR001117">
    <property type="entry name" value="Cu-oxidase_2nd"/>
</dbReference>
<evidence type="ECO:0000256" key="2">
    <source>
        <dbReference type="ARBA" id="ARBA00022723"/>
    </source>
</evidence>
<dbReference type="InterPro" id="IPR011706">
    <property type="entry name" value="Cu-oxidase_C"/>
</dbReference>
<keyword evidence="9" id="KW-1185">Reference proteome</keyword>
<dbReference type="InterPro" id="IPR045087">
    <property type="entry name" value="Cu-oxidase_fam"/>
</dbReference>
<dbReference type="GO" id="GO:0005507">
    <property type="term" value="F:copper ion binding"/>
    <property type="evidence" value="ECO:0007669"/>
    <property type="project" value="InterPro"/>
</dbReference>
<dbReference type="EMBL" id="LCWF01000135">
    <property type="protein sequence ID" value="KKY17919.1"/>
    <property type="molecule type" value="Genomic_DNA"/>
</dbReference>
<feature type="domain" description="Plastocyanin-like" evidence="6">
    <location>
        <begin position="346"/>
        <end position="475"/>
    </location>
</feature>
<dbReference type="InterPro" id="IPR002355">
    <property type="entry name" value="Cu_oxidase_Cu_BS"/>
</dbReference>
<evidence type="ECO:0000256" key="4">
    <source>
        <dbReference type="ARBA" id="ARBA00023008"/>
    </source>
</evidence>
<evidence type="ECO:0000313" key="9">
    <source>
        <dbReference type="Proteomes" id="UP000053317"/>
    </source>
</evidence>
<dbReference type="CDD" id="cd13895">
    <property type="entry name" value="CuRO_3_AAO_like_2"/>
    <property type="match status" value="1"/>
</dbReference>
<dbReference type="PROSITE" id="PS00079">
    <property type="entry name" value="MULTICOPPER_OXIDASE1"/>
    <property type="match status" value="1"/>
</dbReference>
<evidence type="ECO:0000259" key="7">
    <source>
        <dbReference type="Pfam" id="PF07732"/>
    </source>
</evidence>
<reference evidence="8 9" key="1">
    <citation type="submission" date="2015-05" db="EMBL/GenBank/DDBJ databases">
        <title>Distinctive expansion of gene families associated with plant cell wall degradation and secondary metabolism in the genomes of grapevine trunk pathogens.</title>
        <authorList>
            <person name="Lawrence D.P."/>
            <person name="Travadon R."/>
            <person name="Rolshausen P.E."/>
            <person name="Baumgartner K."/>
        </authorList>
    </citation>
    <scope>NUCLEOTIDE SEQUENCE [LARGE SCALE GENOMIC DNA]</scope>
    <source>
        <strain evidence="8">UCRPC4</strain>
    </source>
</reference>
<dbReference type="Pfam" id="PF00394">
    <property type="entry name" value="Cu-oxidase"/>
    <property type="match status" value="1"/>
</dbReference>
<dbReference type="InterPro" id="IPR011707">
    <property type="entry name" value="Cu-oxidase-like_N"/>
</dbReference>
<evidence type="ECO:0000259" key="6">
    <source>
        <dbReference type="Pfam" id="PF07731"/>
    </source>
</evidence>
<feature type="domain" description="Plastocyanin-like" evidence="7">
    <location>
        <begin position="4"/>
        <end position="72"/>
    </location>
</feature>
<reference evidence="8 9" key="2">
    <citation type="submission" date="2015-05" db="EMBL/GenBank/DDBJ databases">
        <authorList>
            <person name="Morales-Cruz A."/>
            <person name="Amrine K.C."/>
            <person name="Cantu D."/>
        </authorList>
    </citation>
    <scope>NUCLEOTIDE SEQUENCE [LARGE SCALE GENOMIC DNA]</scope>
    <source>
        <strain evidence="8">UCRPC4</strain>
    </source>
</reference>
<keyword evidence="2" id="KW-0479">Metal-binding</keyword>
<dbReference type="InterPro" id="IPR033138">
    <property type="entry name" value="Cu_oxidase_CS"/>
</dbReference>
<dbReference type="Gene3D" id="2.60.40.420">
    <property type="entry name" value="Cupredoxins - blue copper proteins"/>
    <property type="match status" value="3"/>
</dbReference>
<dbReference type="Proteomes" id="UP000053317">
    <property type="component" value="Unassembled WGS sequence"/>
</dbReference>
<evidence type="ECO:0000256" key="3">
    <source>
        <dbReference type="ARBA" id="ARBA00023002"/>
    </source>
</evidence>
<dbReference type="CDD" id="cd13873">
    <property type="entry name" value="CuRO_2_AAO_like_2"/>
    <property type="match status" value="1"/>
</dbReference>
<accession>A0A0G2E5F8</accession>
<protein>
    <submittedName>
        <fullName evidence="8">Putative l-ascorbate oxidase</fullName>
    </submittedName>
</protein>
<keyword evidence="3" id="KW-0560">Oxidoreductase</keyword>
<evidence type="ECO:0000256" key="1">
    <source>
        <dbReference type="ARBA" id="ARBA00010609"/>
    </source>
</evidence>
<dbReference type="NCBIfam" id="TIGR03390">
    <property type="entry name" value="ascorbOXfungal"/>
    <property type="match status" value="1"/>
</dbReference>
<sequence length="522" mass="58461">MTDLNLTVHWHGLTQKTAPFSDGSPQVSQWPIPPLHFFDYEIRPDIGDAGSYFYHSHVGFQAITATGALIVDGCERTPYHYDDEKIIQLTDYYNKTDTTIEEGLLANPFVWSGETNALVLNGKSGTKAYNETTVDSTCAPAIIKVKPGLAYRFRWIGSTAISLITLGIEDHPNMTIIEADGHFTQPFESDHLQVASGQRFSTLFQAKSLSEIRSTNKTTYWLQMENRERPANVTGYALLIYDLPNEKDAITISNVVPSTLPSPKPLTLPQTINNWLEYSLQPHSRSHTPPFPPLSSVTRTIYITVKQRINGTYRWEQDGNIWQAELIETPYLISIYSSPTTTPTPNYTAALLNPLGAWDPTTLVFPALLNETLDIVWLNSNGPSGGWDIHPFHAHGGHYFDLGSGNGTYDPVSNEERFKTYTPVLRDTTMLYRYAASGSPNTTAGWRAWRVQVDNPGVWMMHCHILAHMTMGMSTIWSFGDVDDIRKAAVDDQGYLPNGYLTYGGNAYGNESWDPLVWEYGS</sequence>
<gene>
    <name evidence="8" type="ORF">UCRPC4_g05291</name>
</gene>
<dbReference type="PANTHER" id="PTHR11709">
    <property type="entry name" value="MULTI-COPPER OXIDASE"/>
    <property type="match status" value="1"/>
</dbReference>
<dbReference type="SUPFAM" id="SSF49503">
    <property type="entry name" value="Cupredoxins"/>
    <property type="match status" value="3"/>
</dbReference>
<comment type="similarity">
    <text evidence="1">Belongs to the multicopper oxidase family.</text>
</comment>
<evidence type="ECO:0000259" key="5">
    <source>
        <dbReference type="Pfam" id="PF00394"/>
    </source>
</evidence>
<dbReference type="InterPro" id="IPR035666">
    <property type="entry name" value="MCO_CuRO_3"/>
</dbReference>
<feature type="domain" description="Plastocyanin-like" evidence="5">
    <location>
        <begin position="84"/>
        <end position="241"/>
    </location>
</feature>
<comment type="caution">
    <text evidence="8">The sequence shown here is derived from an EMBL/GenBank/DDBJ whole genome shotgun (WGS) entry which is preliminary data.</text>
</comment>
<dbReference type="PANTHER" id="PTHR11709:SF394">
    <property type="entry name" value="FI03373P-RELATED"/>
    <property type="match status" value="1"/>
</dbReference>
<dbReference type="OrthoDB" id="2121828at2759"/>
<dbReference type="InterPro" id="IPR008972">
    <property type="entry name" value="Cupredoxin"/>
</dbReference>
<name>A0A0G2E5F8_PHACM</name>
<dbReference type="GO" id="GO:0016491">
    <property type="term" value="F:oxidoreductase activity"/>
    <property type="evidence" value="ECO:0007669"/>
    <property type="project" value="UniProtKB-KW"/>
</dbReference>
<dbReference type="AlphaFoldDB" id="A0A0G2E5F8"/>